<dbReference type="PANTHER" id="PTHR22939:SF129">
    <property type="entry name" value="SERINE PROTEASE HTRA2, MITOCHONDRIAL"/>
    <property type="match status" value="1"/>
</dbReference>
<feature type="domain" description="PDZ" evidence="10">
    <location>
        <begin position="369"/>
        <end position="431"/>
    </location>
</feature>
<accession>A0A532V912</accession>
<evidence type="ECO:0000256" key="4">
    <source>
        <dbReference type="ARBA" id="ARBA00022737"/>
    </source>
</evidence>
<evidence type="ECO:0000259" key="10">
    <source>
        <dbReference type="PROSITE" id="PS50106"/>
    </source>
</evidence>
<feature type="binding site" evidence="8">
    <location>
        <position position="102"/>
    </location>
    <ligand>
        <name>substrate</name>
    </ligand>
</feature>
<evidence type="ECO:0000256" key="8">
    <source>
        <dbReference type="PIRSR" id="PIRSR611782-2"/>
    </source>
</evidence>
<dbReference type="PROSITE" id="PS50106">
    <property type="entry name" value="PDZ"/>
    <property type="match status" value="2"/>
</dbReference>
<feature type="active site" description="Charge relay system" evidence="7">
    <location>
        <position position="135"/>
    </location>
</feature>
<gene>
    <name evidence="11" type="ORF">CEE36_02940</name>
</gene>
<dbReference type="InterPro" id="IPR036034">
    <property type="entry name" value="PDZ_sf"/>
</dbReference>
<dbReference type="InterPro" id="IPR011782">
    <property type="entry name" value="Pept_S1C_Do"/>
</dbReference>
<feature type="active site" description="Charge relay system" evidence="7">
    <location>
        <position position="102"/>
    </location>
</feature>
<feature type="active site" description="Charge relay system" evidence="7">
    <location>
        <position position="213"/>
    </location>
</feature>
<protein>
    <recommendedName>
        <fullName evidence="10">PDZ domain-containing protein</fullName>
    </recommendedName>
</protein>
<evidence type="ECO:0000256" key="7">
    <source>
        <dbReference type="PIRSR" id="PIRSR611782-1"/>
    </source>
</evidence>
<comment type="caution">
    <text evidence="11">The sequence shown here is derived from an EMBL/GenBank/DDBJ whole genome shotgun (WGS) entry which is preliminary data.</text>
</comment>
<keyword evidence="6" id="KW-0720">Serine protease</keyword>
<keyword evidence="5" id="KW-0378">Hydrolase</keyword>
<dbReference type="NCBIfam" id="TIGR02037">
    <property type="entry name" value="degP_htrA_DO"/>
    <property type="match status" value="1"/>
</dbReference>
<dbReference type="InterPro" id="IPR001478">
    <property type="entry name" value="PDZ"/>
</dbReference>
<dbReference type="Pfam" id="PF00595">
    <property type="entry name" value="PDZ"/>
    <property type="match status" value="1"/>
</dbReference>
<keyword evidence="3 9" id="KW-0732">Signal</keyword>
<comment type="similarity">
    <text evidence="1">Belongs to the peptidase S1C family.</text>
</comment>
<dbReference type="PRINTS" id="PR00834">
    <property type="entry name" value="PROTEASES2C"/>
</dbReference>
<keyword evidence="4" id="KW-0677">Repeat</keyword>
<evidence type="ECO:0000256" key="9">
    <source>
        <dbReference type="SAM" id="SignalP"/>
    </source>
</evidence>
<dbReference type="GO" id="GO:0042597">
    <property type="term" value="C:periplasmic space"/>
    <property type="evidence" value="ECO:0007669"/>
    <property type="project" value="UniProtKB-SubCell"/>
</dbReference>
<dbReference type="SUPFAM" id="SSF50156">
    <property type="entry name" value="PDZ domain-like"/>
    <property type="match status" value="2"/>
</dbReference>
<feature type="signal peptide" evidence="9">
    <location>
        <begin position="1"/>
        <end position="18"/>
    </location>
</feature>
<dbReference type="GO" id="GO:0006508">
    <property type="term" value="P:proteolysis"/>
    <property type="evidence" value="ECO:0007669"/>
    <property type="project" value="UniProtKB-KW"/>
</dbReference>
<evidence type="ECO:0000313" key="12">
    <source>
        <dbReference type="Proteomes" id="UP000317778"/>
    </source>
</evidence>
<evidence type="ECO:0000313" key="11">
    <source>
        <dbReference type="EMBL" id="TKJ43656.1"/>
    </source>
</evidence>
<dbReference type="GO" id="GO:0004252">
    <property type="term" value="F:serine-type endopeptidase activity"/>
    <property type="evidence" value="ECO:0007669"/>
    <property type="project" value="InterPro"/>
</dbReference>
<dbReference type="PANTHER" id="PTHR22939">
    <property type="entry name" value="SERINE PROTEASE FAMILY S1C HTRA-RELATED"/>
    <property type="match status" value="1"/>
</dbReference>
<dbReference type="Proteomes" id="UP000317778">
    <property type="component" value="Unassembled WGS sequence"/>
</dbReference>
<dbReference type="SMART" id="SM00228">
    <property type="entry name" value="PDZ"/>
    <property type="match status" value="2"/>
</dbReference>
<dbReference type="Pfam" id="PF13180">
    <property type="entry name" value="PDZ_2"/>
    <property type="match status" value="1"/>
</dbReference>
<name>A0A532V912_UNCT6</name>
<keyword evidence="2" id="KW-0645">Protease</keyword>
<dbReference type="FunFam" id="2.40.10.10:FF:000001">
    <property type="entry name" value="Periplasmic serine protease DegS"/>
    <property type="match status" value="1"/>
</dbReference>
<dbReference type="InterPro" id="IPR009003">
    <property type="entry name" value="Peptidase_S1_PA"/>
</dbReference>
<organism evidence="11 12">
    <name type="scientific">candidate division TA06 bacterium B3_TA06</name>
    <dbReference type="NCBI Taxonomy" id="2012487"/>
    <lineage>
        <taxon>Bacteria</taxon>
        <taxon>Bacteria division TA06</taxon>
    </lineage>
</organism>
<evidence type="ECO:0000256" key="1">
    <source>
        <dbReference type="ARBA" id="ARBA00010541"/>
    </source>
</evidence>
<dbReference type="Gene3D" id="2.40.10.120">
    <property type="match status" value="1"/>
</dbReference>
<reference evidence="11 12" key="1">
    <citation type="submission" date="2017-06" db="EMBL/GenBank/DDBJ databases">
        <title>Novel microbial phyla capable of carbon fixation and sulfur reduction in deep-sea sediments.</title>
        <authorList>
            <person name="Huang J."/>
            <person name="Baker B."/>
            <person name="Wang Y."/>
        </authorList>
    </citation>
    <scope>NUCLEOTIDE SEQUENCE [LARGE SCALE GENOMIC DNA]</scope>
    <source>
        <strain evidence="11">B3_TA06</strain>
    </source>
</reference>
<feature type="binding site" evidence="8">
    <location>
        <position position="135"/>
    </location>
    <ligand>
        <name>substrate</name>
    </ligand>
</feature>
<dbReference type="Gene3D" id="2.30.42.10">
    <property type="match status" value="2"/>
</dbReference>
<dbReference type="AlphaFoldDB" id="A0A532V912"/>
<feature type="binding site" evidence="8">
    <location>
        <begin position="211"/>
        <end position="213"/>
    </location>
    <ligand>
        <name>substrate</name>
    </ligand>
</feature>
<dbReference type="SUPFAM" id="SSF50494">
    <property type="entry name" value="Trypsin-like serine proteases"/>
    <property type="match status" value="1"/>
</dbReference>
<evidence type="ECO:0000256" key="3">
    <source>
        <dbReference type="ARBA" id="ARBA00022729"/>
    </source>
</evidence>
<sequence>MRRVLSILILISSAALNSAVPLEGFSEVVDKVAPAVVGITVTKEVPFVQGFDFDEESVPEELRKFFEFWDFDIPAPRAPRFVPGAASGVIFDERGYILTNNHVVDGAKDIGVKLSDGREFSGKDVEVIGTDPETDLAVLKIKAKDPLPVAKFASSEEVKVGDWAIAIGNPYNLEQTVTVGVVSAKGRSNVLLYGGPSYQNFLQTDAAINPGNSGGALCNINGEVIGINTAIRTNGLANSGIGFAIPSDMAADIAGELIKHGKISRGYMGIYLEEVKPEVLEAMDIEEEGVFVTRVVPDSPAEKAGLEDGDLITSFAGEKITSVDQLRWLAASTAPGTKVDLDIIREGKRRKITLRLAERPGREELSTRIEPVPEEEKGTKTSILGITVKDISDRIKKEYDLKHGVLVEDVEPGSLADRAGIRVGDVIIKVNKILISNVKELKRLKGDLEKADVALFQINRRGHTHFLTIRP</sequence>
<dbReference type="InterPro" id="IPR001940">
    <property type="entry name" value="Peptidase_S1C"/>
</dbReference>
<feature type="domain" description="PDZ" evidence="10">
    <location>
        <begin position="257"/>
        <end position="347"/>
    </location>
</feature>
<evidence type="ECO:0000256" key="6">
    <source>
        <dbReference type="ARBA" id="ARBA00022825"/>
    </source>
</evidence>
<evidence type="ECO:0000256" key="2">
    <source>
        <dbReference type="ARBA" id="ARBA00022670"/>
    </source>
</evidence>
<dbReference type="CDD" id="cd10839">
    <property type="entry name" value="cpPDZ1_DegP-like"/>
    <property type="match status" value="1"/>
</dbReference>
<evidence type="ECO:0000256" key="5">
    <source>
        <dbReference type="ARBA" id="ARBA00022801"/>
    </source>
</evidence>
<dbReference type="EMBL" id="NJBO01000003">
    <property type="protein sequence ID" value="TKJ43656.1"/>
    <property type="molecule type" value="Genomic_DNA"/>
</dbReference>
<feature type="chain" id="PRO_5022036738" description="PDZ domain-containing protein" evidence="9">
    <location>
        <begin position="19"/>
        <end position="471"/>
    </location>
</feature>
<proteinExistence type="inferred from homology"/>
<dbReference type="Pfam" id="PF13365">
    <property type="entry name" value="Trypsin_2"/>
    <property type="match status" value="1"/>
</dbReference>